<dbReference type="SMART" id="SM00345">
    <property type="entry name" value="HTH_GNTR"/>
    <property type="match status" value="1"/>
</dbReference>
<dbReference type="EMBL" id="CZQE01000101">
    <property type="protein sequence ID" value="CUS43957.1"/>
    <property type="molecule type" value="Genomic_DNA"/>
</dbReference>
<feature type="domain" description="HTH gntR-type" evidence="4">
    <location>
        <begin position="1"/>
        <end position="69"/>
    </location>
</feature>
<protein>
    <submittedName>
        <fullName evidence="5">Histidine utilization repressor</fullName>
    </submittedName>
</protein>
<dbReference type="Pfam" id="PF07702">
    <property type="entry name" value="UTRA"/>
    <property type="match status" value="1"/>
</dbReference>
<gene>
    <name evidence="5" type="ORF">MGWOODY_Smn3055</name>
</gene>
<dbReference type="GO" id="GO:0003677">
    <property type="term" value="F:DNA binding"/>
    <property type="evidence" value="ECO:0007669"/>
    <property type="project" value="UniProtKB-KW"/>
</dbReference>
<dbReference type="PRINTS" id="PR00035">
    <property type="entry name" value="HTHGNTR"/>
</dbReference>
<dbReference type="SMART" id="SM00866">
    <property type="entry name" value="UTRA"/>
    <property type="match status" value="1"/>
</dbReference>
<dbReference type="PROSITE" id="PS50949">
    <property type="entry name" value="HTH_GNTR"/>
    <property type="match status" value="1"/>
</dbReference>
<dbReference type="PANTHER" id="PTHR44846:SF16">
    <property type="entry name" value="TRANSCRIPTIONAL REGULATOR PHNF-RELATED"/>
    <property type="match status" value="1"/>
</dbReference>
<dbReference type="InterPro" id="IPR036388">
    <property type="entry name" value="WH-like_DNA-bd_sf"/>
</dbReference>
<dbReference type="SUPFAM" id="SSF46785">
    <property type="entry name" value="Winged helix' DNA-binding domain"/>
    <property type="match status" value="1"/>
</dbReference>
<dbReference type="InterPro" id="IPR036390">
    <property type="entry name" value="WH_DNA-bd_sf"/>
</dbReference>
<dbReference type="InterPro" id="IPR000524">
    <property type="entry name" value="Tscrpt_reg_HTH_GntR"/>
</dbReference>
<evidence type="ECO:0000256" key="2">
    <source>
        <dbReference type="ARBA" id="ARBA00023125"/>
    </source>
</evidence>
<sequence length="229" mass="25590">MTIEARIRRDIEERIRSGEWAPGTRIPFEHELVVTYGCARATVNKALSRLAREGLIERRRRAGSFVAHPRIQSAVVGVPDIGALIAARGEAYRWKLISKSLDMSPPGEVETSATARWLRLCGIHLASAQPFGWEERWLDLGTVPEAAEVSFDEVAPGTWLLGHVPWTDARHRIGAVAASPAVARHLHITPGSPCLQIERWTWRSDAAVTFARQLFPGDRYDLVEDFTPR</sequence>
<dbReference type="SUPFAM" id="SSF64288">
    <property type="entry name" value="Chorismate lyase-like"/>
    <property type="match status" value="1"/>
</dbReference>
<dbReference type="AlphaFoldDB" id="A0A160TJF0"/>
<evidence type="ECO:0000259" key="4">
    <source>
        <dbReference type="PROSITE" id="PS50949"/>
    </source>
</evidence>
<dbReference type="GO" id="GO:0003700">
    <property type="term" value="F:DNA-binding transcription factor activity"/>
    <property type="evidence" value="ECO:0007669"/>
    <property type="project" value="InterPro"/>
</dbReference>
<dbReference type="InterPro" id="IPR011663">
    <property type="entry name" value="UTRA"/>
</dbReference>
<dbReference type="PANTHER" id="PTHR44846">
    <property type="entry name" value="MANNOSYL-D-GLYCERATE TRANSPORT/METABOLISM SYSTEM REPRESSOR MNGR-RELATED"/>
    <property type="match status" value="1"/>
</dbReference>
<dbReference type="CDD" id="cd07377">
    <property type="entry name" value="WHTH_GntR"/>
    <property type="match status" value="1"/>
</dbReference>
<dbReference type="Gene3D" id="3.40.1410.10">
    <property type="entry name" value="Chorismate lyase-like"/>
    <property type="match status" value="1"/>
</dbReference>
<dbReference type="Gene3D" id="1.10.10.10">
    <property type="entry name" value="Winged helix-like DNA-binding domain superfamily/Winged helix DNA-binding domain"/>
    <property type="match status" value="1"/>
</dbReference>
<dbReference type="InterPro" id="IPR028978">
    <property type="entry name" value="Chorismate_lyase_/UTRA_dom_sf"/>
</dbReference>
<keyword evidence="3" id="KW-0804">Transcription</keyword>
<keyword evidence="2" id="KW-0238">DNA-binding</keyword>
<proteinExistence type="predicted"/>
<evidence type="ECO:0000256" key="3">
    <source>
        <dbReference type="ARBA" id="ARBA00023163"/>
    </source>
</evidence>
<dbReference type="InterPro" id="IPR050679">
    <property type="entry name" value="Bact_HTH_transcr_reg"/>
</dbReference>
<reference evidence="5" key="1">
    <citation type="submission" date="2015-10" db="EMBL/GenBank/DDBJ databases">
        <authorList>
            <person name="Gilbert D.G."/>
        </authorList>
    </citation>
    <scope>NUCLEOTIDE SEQUENCE</scope>
</reference>
<dbReference type="Pfam" id="PF00392">
    <property type="entry name" value="GntR"/>
    <property type="match status" value="1"/>
</dbReference>
<accession>A0A160TJF0</accession>
<keyword evidence="1" id="KW-0805">Transcription regulation</keyword>
<organism evidence="5">
    <name type="scientific">hydrothermal vent metagenome</name>
    <dbReference type="NCBI Taxonomy" id="652676"/>
    <lineage>
        <taxon>unclassified sequences</taxon>
        <taxon>metagenomes</taxon>
        <taxon>ecological metagenomes</taxon>
    </lineage>
</organism>
<evidence type="ECO:0000313" key="5">
    <source>
        <dbReference type="EMBL" id="CUS43957.1"/>
    </source>
</evidence>
<name>A0A160TJF0_9ZZZZ</name>
<evidence type="ECO:0000256" key="1">
    <source>
        <dbReference type="ARBA" id="ARBA00023015"/>
    </source>
</evidence>